<organism evidence="6 7">
    <name type="scientific">Ceutorhynchus assimilis</name>
    <name type="common">cabbage seed weevil</name>
    <dbReference type="NCBI Taxonomy" id="467358"/>
    <lineage>
        <taxon>Eukaryota</taxon>
        <taxon>Metazoa</taxon>
        <taxon>Ecdysozoa</taxon>
        <taxon>Arthropoda</taxon>
        <taxon>Hexapoda</taxon>
        <taxon>Insecta</taxon>
        <taxon>Pterygota</taxon>
        <taxon>Neoptera</taxon>
        <taxon>Endopterygota</taxon>
        <taxon>Coleoptera</taxon>
        <taxon>Polyphaga</taxon>
        <taxon>Cucujiformia</taxon>
        <taxon>Curculionidae</taxon>
        <taxon>Ceutorhynchinae</taxon>
        <taxon>Ceutorhynchus</taxon>
    </lineage>
</organism>
<dbReference type="PANTHER" id="PTHR45877">
    <property type="entry name" value="E3 UBIQUITIN-PROTEIN LIGASE SIAH2"/>
    <property type="match status" value="1"/>
</dbReference>
<proteinExistence type="predicted"/>
<evidence type="ECO:0000313" key="6">
    <source>
        <dbReference type="EMBL" id="CAG9766511.1"/>
    </source>
</evidence>
<gene>
    <name evidence="6" type="ORF">CEUTPL_LOCUS7094</name>
</gene>
<dbReference type="Proteomes" id="UP001152799">
    <property type="component" value="Chromosome 3"/>
</dbReference>
<name>A0A9N9QE22_9CUCU</name>
<dbReference type="AlphaFoldDB" id="A0A9N9QE22"/>
<sequence length="554" mass="63961">MDSTASKMDDETIISSANNLWPLALNASNVNRESGEPMAKKTKTSTAEDSNDILDADVEPELGITDEPELLDISDDILRTQVCQECFQYLSVGPITIDTRGKSICGRCNVNQVQTKSFYNILAQGLKFKCTNHMNGCNEQLPLAEMRNHEANCNYEPKYCFFCSFSGSLAQNLNHALKCHPENIAVDGKIKFSLSEAEYKKTLLYLLNDNLYIIVFETTKELVKVLIQVEHQNFKAKHFGIKFFKAKDPSDCVFALTDYGLLHEHFPTYFEKAKDHLEMTFGLDNNLYCQVLVAEFDSEAKDIEIQKRFAVLRTAEKNLAQAQRKKELYSPAIKIIKLMSSAFFKCSRCKKNCATDMYYCENLHFYCKYCLQTICRRCHTTRAYKNLKDLDFEVACEYTDCNKNVKIMRYLAHKIQCLKRPYKCPLENCNETVFSTLMLIQHWHAVMPKLFFQRALVLDEFKIEEFFWLAKNDLYRVLVHFTEKDIKVLIDGIDVLDKDASFKIYLAGPLVQDICINDSIDPDLSMSNFCGKHEARGKNKNYNRLTIRYVAYIM</sequence>
<dbReference type="SUPFAM" id="SSF49599">
    <property type="entry name" value="TRAF domain-like"/>
    <property type="match status" value="1"/>
</dbReference>
<dbReference type="InterPro" id="IPR013010">
    <property type="entry name" value="Znf_SIAH"/>
</dbReference>
<evidence type="ECO:0000256" key="3">
    <source>
        <dbReference type="ARBA" id="ARBA00022833"/>
    </source>
</evidence>
<evidence type="ECO:0000256" key="1">
    <source>
        <dbReference type="ARBA" id="ARBA00022723"/>
    </source>
</evidence>
<dbReference type="GO" id="GO:0008270">
    <property type="term" value="F:zinc ion binding"/>
    <property type="evidence" value="ECO:0007669"/>
    <property type="project" value="UniProtKB-KW"/>
</dbReference>
<dbReference type="PANTHER" id="PTHR45877:SF2">
    <property type="entry name" value="E3 UBIQUITIN-PROTEIN LIGASE SINA-RELATED"/>
    <property type="match status" value="1"/>
</dbReference>
<protein>
    <recommendedName>
        <fullName evidence="5">SIAH-type domain-containing protein</fullName>
    </recommendedName>
</protein>
<dbReference type="GO" id="GO:0061630">
    <property type="term" value="F:ubiquitin protein ligase activity"/>
    <property type="evidence" value="ECO:0007669"/>
    <property type="project" value="TreeGrafter"/>
</dbReference>
<dbReference type="GO" id="GO:0043161">
    <property type="term" value="P:proteasome-mediated ubiquitin-dependent protein catabolic process"/>
    <property type="evidence" value="ECO:0007669"/>
    <property type="project" value="TreeGrafter"/>
</dbReference>
<evidence type="ECO:0000313" key="7">
    <source>
        <dbReference type="Proteomes" id="UP001152799"/>
    </source>
</evidence>
<reference evidence="6" key="1">
    <citation type="submission" date="2022-01" db="EMBL/GenBank/DDBJ databases">
        <authorList>
            <person name="King R."/>
        </authorList>
    </citation>
    <scope>NUCLEOTIDE SEQUENCE</scope>
</reference>
<evidence type="ECO:0000256" key="4">
    <source>
        <dbReference type="PROSITE-ProRule" id="PRU00455"/>
    </source>
</evidence>
<dbReference type="PROSITE" id="PS51081">
    <property type="entry name" value="ZF_SIAH"/>
    <property type="match status" value="1"/>
</dbReference>
<dbReference type="InterPro" id="IPR013083">
    <property type="entry name" value="Znf_RING/FYVE/PHD"/>
</dbReference>
<accession>A0A9N9QE22</accession>
<feature type="domain" description="SIAH-type" evidence="5">
    <location>
        <begin position="125"/>
        <end position="181"/>
    </location>
</feature>
<dbReference type="OrthoDB" id="6780401at2759"/>
<keyword evidence="3" id="KW-0862">Zinc</keyword>
<dbReference type="Pfam" id="PF21361">
    <property type="entry name" value="Sina_ZnF"/>
    <property type="match status" value="1"/>
</dbReference>
<dbReference type="InterPro" id="IPR004162">
    <property type="entry name" value="SINA-like_animal"/>
</dbReference>
<keyword evidence="1" id="KW-0479">Metal-binding</keyword>
<evidence type="ECO:0000259" key="5">
    <source>
        <dbReference type="PROSITE" id="PS51081"/>
    </source>
</evidence>
<keyword evidence="2 4" id="KW-0863">Zinc-finger</keyword>
<dbReference type="EMBL" id="OU892279">
    <property type="protein sequence ID" value="CAG9766511.1"/>
    <property type="molecule type" value="Genomic_DNA"/>
</dbReference>
<dbReference type="GO" id="GO:0031624">
    <property type="term" value="F:ubiquitin conjugating enzyme binding"/>
    <property type="evidence" value="ECO:0007669"/>
    <property type="project" value="TreeGrafter"/>
</dbReference>
<evidence type="ECO:0000256" key="2">
    <source>
        <dbReference type="ARBA" id="ARBA00022771"/>
    </source>
</evidence>
<dbReference type="GO" id="GO:0005737">
    <property type="term" value="C:cytoplasm"/>
    <property type="evidence" value="ECO:0007669"/>
    <property type="project" value="TreeGrafter"/>
</dbReference>
<keyword evidence="7" id="KW-1185">Reference proteome</keyword>
<dbReference type="Gene3D" id="3.30.40.10">
    <property type="entry name" value="Zinc/RING finger domain, C3HC4 (zinc finger)"/>
    <property type="match status" value="1"/>
</dbReference>